<dbReference type="PANTHER" id="PTHR37181">
    <property type="entry name" value="F6A14.6 PROTEIN"/>
    <property type="match status" value="1"/>
</dbReference>
<keyword evidence="2" id="KW-1185">Reference proteome</keyword>
<dbReference type="AlphaFoldDB" id="A0A328DC08"/>
<reference evidence="1 2" key="1">
    <citation type="submission" date="2018-06" db="EMBL/GenBank/DDBJ databases">
        <title>The Genome of Cuscuta australis (Dodder) Provides Insight into the Evolution of Plant Parasitism.</title>
        <authorList>
            <person name="Liu H."/>
        </authorList>
    </citation>
    <scope>NUCLEOTIDE SEQUENCE [LARGE SCALE GENOMIC DNA]</scope>
    <source>
        <strain evidence="2">cv. Yunnan</strain>
        <tissue evidence="1">Vines</tissue>
    </source>
</reference>
<dbReference type="PANTHER" id="PTHR37181:SF1">
    <property type="entry name" value="F6A14.6 PROTEIN"/>
    <property type="match status" value="1"/>
</dbReference>
<name>A0A328DC08_9ASTE</name>
<evidence type="ECO:0000313" key="1">
    <source>
        <dbReference type="EMBL" id="RAL43024.1"/>
    </source>
</evidence>
<protein>
    <submittedName>
        <fullName evidence="1">Uncharacterized protein</fullName>
    </submittedName>
</protein>
<organism evidence="1 2">
    <name type="scientific">Cuscuta australis</name>
    <dbReference type="NCBI Taxonomy" id="267555"/>
    <lineage>
        <taxon>Eukaryota</taxon>
        <taxon>Viridiplantae</taxon>
        <taxon>Streptophyta</taxon>
        <taxon>Embryophyta</taxon>
        <taxon>Tracheophyta</taxon>
        <taxon>Spermatophyta</taxon>
        <taxon>Magnoliopsida</taxon>
        <taxon>eudicotyledons</taxon>
        <taxon>Gunneridae</taxon>
        <taxon>Pentapetalae</taxon>
        <taxon>asterids</taxon>
        <taxon>lamiids</taxon>
        <taxon>Solanales</taxon>
        <taxon>Convolvulaceae</taxon>
        <taxon>Cuscuteae</taxon>
        <taxon>Cuscuta</taxon>
        <taxon>Cuscuta subgen. Grammica</taxon>
        <taxon>Cuscuta sect. Cleistogrammica</taxon>
    </lineage>
</organism>
<evidence type="ECO:0000313" key="2">
    <source>
        <dbReference type="Proteomes" id="UP000249390"/>
    </source>
</evidence>
<accession>A0A328DC08</accession>
<dbReference type="Proteomes" id="UP000249390">
    <property type="component" value="Unassembled WGS sequence"/>
</dbReference>
<proteinExistence type="predicted"/>
<comment type="caution">
    <text evidence="1">The sequence shown here is derived from an EMBL/GenBank/DDBJ whole genome shotgun (WGS) entry which is preliminary data.</text>
</comment>
<sequence length="466" mass="52505">MSLLEVITKALAEKNHTEGDLKYPIVLNPDPALLELKPQDQDTKNDLPVKGANGWNFSKIDTEIIELGQSFFKKLKRKLKNPTAFNQDEFLKNLGSYLVNIAGKLGIANNIIESDKGYVGKLVGKSGLFMGRDVKGLVLEACILLECWEVLESLIVNRLVEHPHFSSLISNLIEKNRSDLIVLCMKHLSDLQASDVMSILKYFLSLPINGHTNILNVRKEWESQALLAIQQLKECDGQALLAIEKVKDKILRKRLTLIRDASLLLMIAYDGFSVTELCLHYLISSRNYDEVILAACFSSLNGSEIMCLVRYLGKWLKKYEKFPYVSPCPEASSVLGLTVCEWIPRVEDIVICLGLVLDEHFSTLVLHPEFHEELKSINETVSSLAAEARFCAMLSNLTHALRGNAKDANLDTGTEATEFEDKVRRRKYYPLHAYGILVICISGVPKPVPSVFNMQCHSIWKRNKDE</sequence>
<dbReference type="EMBL" id="NQVE01000161">
    <property type="protein sequence ID" value="RAL43024.1"/>
    <property type="molecule type" value="Genomic_DNA"/>
</dbReference>
<gene>
    <name evidence="1" type="ORF">DM860_009806</name>
</gene>